<keyword evidence="3" id="KW-0732">Signal</keyword>
<dbReference type="PROSITE" id="PS51257">
    <property type="entry name" value="PROKAR_LIPOPROTEIN"/>
    <property type="match status" value="1"/>
</dbReference>
<keyword evidence="2" id="KW-0472">Membrane</keyword>
<comment type="caution">
    <text evidence="5">The sequence shown here is derived from an EMBL/GenBank/DDBJ whole genome shotgun (WGS) entry which is preliminary data.</text>
</comment>
<keyword evidence="6" id="KW-1185">Reference proteome</keyword>
<feature type="chain" id="PRO_5020571811" evidence="3">
    <location>
        <begin position="22"/>
        <end position="152"/>
    </location>
</feature>
<dbReference type="Proteomes" id="UP000308891">
    <property type="component" value="Unassembled WGS sequence"/>
</dbReference>
<feature type="signal peptide" evidence="3">
    <location>
        <begin position="1"/>
        <end position="21"/>
    </location>
</feature>
<reference evidence="5 6" key="1">
    <citation type="submission" date="2019-04" db="EMBL/GenBank/DDBJ databases">
        <title>Crenobacter sp. nov.</title>
        <authorList>
            <person name="Shi S."/>
        </authorList>
    </citation>
    <scope>NUCLEOTIDE SEQUENCE [LARGE SCALE GENOMIC DNA]</scope>
    <source>
        <strain evidence="5 6">GY 70310</strain>
    </source>
</reference>
<accession>A0A4T0UP78</accession>
<evidence type="ECO:0000256" key="3">
    <source>
        <dbReference type="SAM" id="SignalP"/>
    </source>
</evidence>
<dbReference type="Pfam" id="PF05433">
    <property type="entry name" value="Rick_17kDa_Anti"/>
    <property type="match status" value="1"/>
</dbReference>
<evidence type="ECO:0000259" key="4">
    <source>
        <dbReference type="Pfam" id="PF05433"/>
    </source>
</evidence>
<evidence type="ECO:0000256" key="2">
    <source>
        <dbReference type="ARBA" id="ARBA00023136"/>
    </source>
</evidence>
<organism evidence="5 6">
    <name type="scientific">Crenobacter intestini</name>
    <dbReference type="NCBI Taxonomy" id="2563443"/>
    <lineage>
        <taxon>Bacteria</taxon>
        <taxon>Pseudomonadati</taxon>
        <taxon>Pseudomonadota</taxon>
        <taxon>Betaproteobacteria</taxon>
        <taxon>Neisseriales</taxon>
        <taxon>Neisseriaceae</taxon>
        <taxon>Crenobacter</taxon>
    </lineage>
</organism>
<dbReference type="RefSeq" id="WP_136554497.1">
    <property type="nucleotide sequence ID" value="NZ_STGJ01000013.1"/>
</dbReference>
<dbReference type="InterPro" id="IPR008816">
    <property type="entry name" value="Gly_zipper_2TM_dom"/>
</dbReference>
<gene>
    <name evidence="5" type="ORF">E5K04_12265</name>
</gene>
<evidence type="ECO:0000313" key="5">
    <source>
        <dbReference type="EMBL" id="TIC80599.1"/>
    </source>
</evidence>
<dbReference type="EMBL" id="STGJ01000013">
    <property type="protein sequence ID" value="TIC80599.1"/>
    <property type="molecule type" value="Genomic_DNA"/>
</dbReference>
<name>A0A4T0UP78_9NEIS</name>
<dbReference type="InterPro" id="IPR051407">
    <property type="entry name" value="Bact_OM_lipoprot/Surf_antigen"/>
</dbReference>
<comment type="subcellular location">
    <subcellularLocation>
        <location evidence="1">Membrane</location>
    </subcellularLocation>
</comment>
<sequence>MSIRKVAAAVLAASVLLSACASNGMYGGGGYDTQQLRFGVIQSITPVEIRDSGHYGIGSVIGTVAGGLLGSQIGGGTGRDVGALLGALGGGYLGSEVQQREAPAQPQMAQYVMVRMQNGVGVGVTQPPNPQLFVGENVVVQGSGPDARVIPQ</sequence>
<dbReference type="GO" id="GO:0019867">
    <property type="term" value="C:outer membrane"/>
    <property type="evidence" value="ECO:0007669"/>
    <property type="project" value="InterPro"/>
</dbReference>
<feature type="domain" description="Glycine zipper 2TM" evidence="4">
    <location>
        <begin position="57"/>
        <end position="98"/>
    </location>
</feature>
<dbReference type="PANTHER" id="PTHR35603:SF2">
    <property type="entry name" value="OUTER MEMBRANE LIPOPROTEIN"/>
    <property type="match status" value="1"/>
</dbReference>
<dbReference type="AlphaFoldDB" id="A0A4T0UP78"/>
<proteinExistence type="predicted"/>
<evidence type="ECO:0000256" key="1">
    <source>
        <dbReference type="ARBA" id="ARBA00004370"/>
    </source>
</evidence>
<protein>
    <submittedName>
        <fullName evidence="5">Glycine zipper 2TM domain-containing protein</fullName>
    </submittedName>
</protein>
<evidence type="ECO:0000313" key="6">
    <source>
        <dbReference type="Proteomes" id="UP000308891"/>
    </source>
</evidence>
<dbReference type="PANTHER" id="PTHR35603">
    <property type="match status" value="1"/>
</dbReference>